<dbReference type="GO" id="GO:0000166">
    <property type="term" value="F:nucleotide binding"/>
    <property type="evidence" value="ECO:0007669"/>
    <property type="project" value="UniProtKB-KW"/>
</dbReference>
<evidence type="ECO:0000256" key="10">
    <source>
        <dbReference type="ARBA" id="ARBA00049401"/>
    </source>
</evidence>
<protein>
    <recommendedName>
        <fullName evidence="11">Nitronate monooxygenase</fullName>
    </recommendedName>
    <alternativeName>
        <fullName evidence="9">Propionate 3-nitronate monooxygenase</fullName>
    </alternativeName>
</protein>
<dbReference type="EMBL" id="VIWO01000002">
    <property type="protein sequence ID" value="TWF42604.1"/>
    <property type="molecule type" value="Genomic_DNA"/>
</dbReference>
<evidence type="ECO:0000256" key="8">
    <source>
        <dbReference type="ARBA" id="ARBA00023033"/>
    </source>
</evidence>
<accession>A0A561PWV4</accession>
<gene>
    <name evidence="12" type="ORF">FHW36_102365</name>
</gene>
<comment type="cofactor">
    <cofactor evidence="1">
        <name>FMN</name>
        <dbReference type="ChEBI" id="CHEBI:58210"/>
    </cofactor>
</comment>
<reference evidence="12 13" key="1">
    <citation type="submission" date="2019-06" db="EMBL/GenBank/DDBJ databases">
        <title>Sorghum-associated microbial communities from plants grown in Nebraska, USA.</title>
        <authorList>
            <person name="Schachtman D."/>
        </authorList>
    </citation>
    <scope>NUCLEOTIDE SEQUENCE [LARGE SCALE GENOMIC DNA]</scope>
    <source>
        <strain evidence="12 13">1209</strain>
    </source>
</reference>
<dbReference type="CDD" id="cd04730">
    <property type="entry name" value="NPD_like"/>
    <property type="match status" value="1"/>
</dbReference>
<evidence type="ECO:0000256" key="7">
    <source>
        <dbReference type="ARBA" id="ARBA00023002"/>
    </source>
</evidence>
<evidence type="ECO:0000256" key="11">
    <source>
        <dbReference type="ARBA" id="ARBA00067136"/>
    </source>
</evidence>
<comment type="caution">
    <text evidence="12">The sequence shown here is derived from an EMBL/GenBank/DDBJ whole genome shotgun (WGS) entry which is preliminary data.</text>
</comment>
<keyword evidence="8 12" id="KW-0503">Monooxygenase</keyword>
<keyword evidence="5" id="KW-0288">FMN</keyword>
<name>A0A561PWV4_9BACT</name>
<keyword evidence="13" id="KW-1185">Reference proteome</keyword>
<keyword evidence="6" id="KW-0547">Nucleotide-binding</keyword>
<dbReference type="GO" id="GO:0018580">
    <property type="term" value="F:nitronate monooxygenase activity"/>
    <property type="evidence" value="ECO:0007669"/>
    <property type="project" value="InterPro"/>
</dbReference>
<dbReference type="Pfam" id="PF03060">
    <property type="entry name" value="NMO"/>
    <property type="match status" value="1"/>
</dbReference>
<dbReference type="GO" id="GO:0009636">
    <property type="term" value="P:response to toxic substance"/>
    <property type="evidence" value="ECO:0007669"/>
    <property type="project" value="UniProtKB-KW"/>
</dbReference>
<dbReference type="FunFam" id="3.20.20.70:FF:000154">
    <property type="entry name" value="Probable nitronate monooxygenase"/>
    <property type="match status" value="1"/>
</dbReference>
<comment type="catalytic activity">
    <reaction evidence="10">
        <text>3 propionate 3-nitronate + 3 O2 + H2O = 3 3-oxopropanoate + 2 nitrate + nitrite + H2O2 + 3 H(+)</text>
        <dbReference type="Rhea" id="RHEA:57332"/>
        <dbReference type="ChEBI" id="CHEBI:15377"/>
        <dbReference type="ChEBI" id="CHEBI:15378"/>
        <dbReference type="ChEBI" id="CHEBI:15379"/>
        <dbReference type="ChEBI" id="CHEBI:16240"/>
        <dbReference type="ChEBI" id="CHEBI:16301"/>
        <dbReference type="ChEBI" id="CHEBI:17632"/>
        <dbReference type="ChEBI" id="CHEBI:33190"/>
        <dbReference type="ChEBI" id="CHEBI:136067"/>
    </reaction>
</comment>
<sequence length="359" mass="38093">MEWKNELTRLLGITYPLIQAPMLGITTPAMVAAISNSGGLGSLPIGGLSPEKVIALIREVKSLTANPFAVNMFTYEPELAPDRSTFDGMQALIHELYQAAGFTPAAVKYEDLQVHSWREQLPVLIAAGIPSVSFTFGMPDADGFALMKAHRMHIMGTATSVAEAVALKAAGADIIVAQGIEAGGHRGSFLPGALSQTGTMALVPQIADRVHMPVIAAGGIMDARGIAAARMLGAAGVQMGSAFLRCHESLATPAQKAVLGQITDTDTQLTRAISGRWARGVRNKLITELEAAGEAFCSYPFQDMLTQPARKVAREADNPQWINIWAGQAAGKAQAWSAADIFAELVRETALLFPNNKFA</sequence>
<evidence type="ECO:0000256" key="2">
    <source>
        <dbReference type="ARBA" id="ARBA00009881"/>
    </source>
</evidence>
<proteinExistence type="inferred from homology"/>
<evidence type="ECO:0000313" key="12">
    <source>
        <dbReference type="EMBL" id="TWF42604.1"/>
    </source>
</evidence>
<keyword evidence="7" id="KW-0560">Oxidoreductase</keyword>
<evidence type="ECO:0000256" key="9">
    <source>
        <dbReference type="ARBA" id="ARBA00031155"/>
    </source>
</evidence>
<dbReference type="AlphaFoldDB" id="A0A561PWV4"/>
<keyword evidence="3" id="KW-0216">Detoxification</keyword>
<dbReference type="PANTHER" id="PTHR42747:SF3">
    <property type="entry name" value="NITRONATE MONOOXYGENASE-RELATED"/>
    <property type="match status" value="1"/>
</dbReference>
<dbReference type="Proteomes" id="UP000320811">
    <property type="component" value="Unassembled WGS sequence"/>
</dbReference>
<evidence type="ECO:0000256" key="1">
    <source>
        <dbReference type="ARBA" id="ARBA00001917"/>
    </source>
</evidence>
<evidence type="ECO:0000313" key="13">
    <source>
        <dbReference type="Proteomes" id="UP000320811"/>
    </source>
</evidence>
<evidence type="ECO:0000256" key="3">
    <source>
        <dbReference type="ARBA" id="ARBA00022575"/>
    </source>
</evidence>
<dbReference type="SUPFAM" id="SSF51412">
    <property type="entry name" value="Inosine monophosphate dehydrogenase (IMPDH)"/>
    <property type="match status" value="1"/>
</dbReference>
<organism evidence="12 13">
    <name type="scientific">Chitinophaga polysaccharea</name>
    <dbReference type="NCBI Taxonomy" id="1293035"/>
    <lineage>
        <taxon>Bacteria</taxon>
        <taxon>Pseudomonadati</taxon>
        <taxon>Bacteroidota</taxon>
        <taxon>Chitinophagia</taxon>
        <taxon>Chitinophagales</taxon>
        <taxon>Chitinophagaceae</taxon>
        <taxon>Chitinophaga</taxon>
    </lineage>
</organism>
<dbReference type="Gene3D" id="3.20.20.70">
    <property type="entry name" value="Aldolase class I"/>
    <property type="match status" value="1"/>
</dbReference>
<evidence type="ECO:0000256" key="4">
    <source>
        <dbReference type="ARBA" id="ARBA00022630"/>
    </source>
</evidence>
<evidence type="ECO:0000256" key="6">
    <source>
        <dbReference type="ARBA" id="ARBA00022741"/>
    </source>
</evidence>
<dbReference type="RefSeq" id="WP_145666420.1">
    <property type="nucleotide sequence ID" value="NZ_VIWO01000002.1"/>
</dbReference>
<dbReference type="OrthoDB" id="9778912at2"/>
<comment type="similarity">
    <text evidence="2">Belongs to the nitronate monooxygenase family. NMO class I subfamily.</text>
</comment>
<dbReference type="InterPro" id="IPR004136">
    <property type="entry name" value="NMO"/>
</dbReference>
<dbReference type="InterPro" id="IPR013785">
    <property type="entry name" value="Aldolase_TIM"/>
</dbReference>
<keyword evidence="4" id="KW-0285">Flavoprotein</keyword>
<dbReference type="PANTHER" id="PTHR42747">
    <property type="entry name" value="NITRONATE MONOOXYGENASE-RELATED"/>
    <property type="match status" value="1"/>
</dbReference>
<evidence type="ECO:0000256" key="5">
    <source>
        <dbReference type="ARBA" id="ARBA00022643"/>
    </source>
</evidence>